<evidence type="ECO:0000313" key="2">
    <source>
        <dbReference type="EMBL" id="GJT57218.1"/>
    </source>
</evidence>
<protein>
    <submittedName>
        <fullName evidence="2">Uncharacterized protein</fullName>
    </submittedName>
</protein>
<keyword evidence="3" id="KW-1185">Reference proteome</keyword>
<gene>
    <name evidence="2" type="ORF">Tco_0992272</name>
</gene>
<organism evidence="2 3">
    <name type="scientific">Tanacetum coccineum</name>
    <dbReference type="NCBI Taxonomy" id="301880"/>
    <lineage>
        <taxon>Eukaryota</taxon>
        <taxon>Viridiplantae</taxon>
        <taxon>Streptophyta</taxon>
        <taxon>Embryophyta</taxon>
        <taxon>Tracheophyta</taxon>
        <taxon>Spermatophyta</taxon>
        <taxon>Magnoliopsida</taxon>
        <taxon>eudicotyledons</taxon>
        <taxon>Gunneridae</taxon>
        <taxon>Pentapetalae</taxon>
        <taxon>asterids</taxon>
        <taxon>campanulids</taxon>
        <taxon>Asterales</taxon>
        <taxon>Asteraceae</taxon>
        <taxon>Asteroideae</taxon>
        <taxon>Anthemideae</taxon>
        <taxon>Anthemidinae</taxon>
        <taxon>Tanacetum</taxon>
    </lineage>
</organism>
<feature type="compositionally biased region" description="Basic residues" evidence="1">
    <location>
        <begin position="10"/>
        <end position="21"/>
    </location>
</feature>
<evidence type="ECO:0000313" key="3">
    <source>
        <dbReference type="Proteomes" id="UP001151760"/>
    </source>
</evidence>
<feature type="region of interest" description="Disordered" evidence="1">
    <location>
        <begin position="1"/>
        <end position="33"/>
    </location>
</feature>
<comment type="caution">
    <text evidence="2">The sequence shown here is derived from an EMBL/GenBank/DDBJ whole genome shotgun (WGS) entry which is preliminary data.</text>
</comment>
<accession>A0ABQ5F2B2</accession>
<dbReference type="Proteomes" id="UP001151760">
    <property type="component" value="Unassembled WGS sequence"/>
</dbReference>
<sequence>MSVQTNVPRRSIKNGPSRRGKDHTDDYQYGNSPREALHPLRWAFDETRAEVIQGLATQHPQEKLFDLIEA</sequence>
<reference evidence="2" key="2">
    <citation type="submission" date="2022-01" db="EMBL/GenBank/DDBJ databases">
        <authorList>
            <person name="Yamashiro T."/>
            <person name="Shiraishi A."/>
            <person name="Satake H."/>
            <person name="Nakayama K."/>
        </authorList>
    </citation>
    <scope>NUCLEOTIDE SEQUENCE</scope>
</reference>
<name>A0ABQ5F2B2_9ASTR</name>
<dbReference type="EMBL" id="BQNB010016911">
    <property type="protein sequence ID" value="GJT57218.1"/>
    <property type="molecule type" value="Genomic_DNA"/>
</dbReference>
<proteinExistence type="predicted"/>
<reference evidence="2" key="1">
    <citation type="journal article" date="2022" name="Int. J. Mol. Sci.">
        <title>Draft Genome of Tanacetum Coccineum: Genomic Comparison of Closely Related Tanacetum-Family Plants.</title>
        <authorList>
            <person name="Yamashiro T."/>
            <person name="Shiraishi A."/>
            <person name="Nakayama K."/>
            <person name="Satake H."/>
        </authorList>
    </citation>
    <scope>NUCLEOTIDE SEQUENCE</scope>
</reference>
<evidence type="ECO:0000256" key="1">
    <source>
        <dbReference type="SAM" id="MobiDB-lite"/>
    </source>
</evidence>